<evidence type="ECO:0000313" key="1">
    <source>
        <dbReference type="EMBL" id="KAI8420860.1"/>
    </source>
</evidence>
<name>A0ACC0J9Q3_CHOFU</name>
<keyword evidence="2" id="KW-1185">Reference proteome</keyword>
<organism evidence="1 2">
    <name type="scientific">Choristoneura fumiferana</name>
    <name type="common">Spruce budworm moth</name>
    <name type="synonym">Archips fumiferana</name>
    <dbReference type="NCBI Taxonomy" id="7141"/>
    <lineage>
        <taxon>Eukaryota</taxon>
        <taxon>Metazoa</taxon>
        <taxon>Ecdysozoa</taxon>
        <taxon>Arthropoda</taxon>
        <taxon>Hexapoda</taxon>
        <taxon>Insecta</taxon>
        <taxon>Pterygota</taxon>
        <taxon>Neoptera</taxon>
        <taxon>Endopterygota</taxon>
        <taxon>Lepidoptera</taxon>
        <taxon>Glossata</taxon>
        <taxon>Ditrysia</taxon>
        <taxon>Tortricoidea</taxon>
        <taxon>Tortricidae</taxon>
        <taxon>Tortricinae</taxon>
        <taxon>Choristoneura</taxon>
    </lineage>
</organism>
<sequence length="378" mass="42023">MFRFKVPSIQEDSEDATTLDYFFTPQAMQSLRRPINIVRKLVTTQRRTSLQRLSSSITNLAETPFVRQNTPHPKDLKAKAHKLLAGRSPEAVVQTAELPKVQAPTTNGLPLSPVEAVPTPMEVIEPPHTPAAAVLSKEEESDNEMVPDGHESSEGENDDSDELETGTRRVAWRAGVREPDAAAGAGGRLHRRDTPHHLKNKRVNQMDAGRARDLIAQVHVVQTPHTTRGLPLRQYEIAETTKFFARHSAGVTGWCTRALGRRLARSRWTLRGPCRIDCFASQSRSETCKKIRRLMMKKQPKISPTEFNLTGESSGSARSTGEIVHGCDIILHGRDHTRSSHDHELFVPPVSRLCLISNPALASKNNISQFAARDTQLT</sequence>
<proteinExistence type="predicted"/>
<reference evidence="1 2" key="1">
    <citation type="journal article" date="2022" name="Genome Biol. Evol.">
        <title>The Spruce Budworm Genome: Reconstructing the Evolutionary History of Antifreeze Proteins.</title>
        <authorList>
            <person name="Beliveau C."/>
            <person name="Gagne P."/>
            <person name="Picq S."/>
            <person name="Vernygora O."/>
            <person name="Keeling C.I."/>
            <person name="Pinkney K."/>
            <person name="Doucet D."/>
            <person name="Wen F."/>
            <person name="Johnston J.S."/>
            <person name="Maaroufi H."/>
            <person name="Boyle B."/>
            <person name="Laroche J."/>
            <person name="Dewar K."/>
            <person name="Juretic N."/>
            <person name="Blackburn G."/>
            <person name="Nisole A."/>
            <person name="Brunet B."/>
            <person name="Brandao M."/>
            <person name="Lumley L."/>
            <person name="Duan J."/>
            <person name="Quan G."/>
            <person name="Lucarotti C.J."/>
            <person name="Roe A.D."/>
            <person name="Sperling F.A.H."/>
            <person name="Levesque R.C."/>
            <person name="Cusson M."/>
        </authorList>
    </citation>
    <scope>NUCLEOTIDE SEQUENCE [LARGE SCALE GENOMIC DNA]</scope>
    <source>
        <strain evidence="1">Glfc:IPQL:Cfum</strain>
    </source>
</reference>
<evidence type="ECO:0000313" key="2">
    <source>
        <dbReference type="Proteomes" id="UP001064048"/>
    </source>
</evidence>
<comment type="caution">
    <text evidence="1">The sequence shown here is derived from an EMBL/GenBank/DDBJ whole genome shotgun (WGS) entry which is preliminary data.</text>
</comment>
<gene>
    <name evidence="1" type="ORF">MSG28_008053</name>
</gene>
<dbReference type="EMBL" id="CM046113">
    <property type="protein sequence ID" value="KAI8420860.1"/>
    <property type="molecule type" value="Genomic_DNA"/>
</dbReference>
<accession>A0ACC0J9Q3</accession>
<protein>
    <submittedName>
        <fullName evidence="1">Uncharacterized protein</fullName>
    </submittedName>
</protein>
<dbReference type="Proteomes" id="UP001064048">
    <property type="component" value="Chromosome 13"/>
</dbReference>